<reference evidence="3" key="1">
    <citation type="submission" date="2022-07" db="EMBL/GenBank/DDBJ databases">
        <authorList>
            <person name="Otstavnykh N."/>
            <person name="Isaeva M."/>
            <person name="Bystritskaya E."/>
        </authorList>
    </citation>
    <scope>NUCLEOTIDE SEQUENCE</scope>
    <source>
        <strain evidence="3">10Alg 79</strain>
    </source>
</reference>
<dbReference type="Pfam" id="PF13202">
    <property type="entry name" value="EF-hand_5"/>
    <property type="match status" value="4"/>
</dbReference>
<feature type="region of interest" description="Disordered" evidence="1">
    <location>
        <begin position="62"/>
        <end position="81"/>
    </location>
</feature>
<dbReference type="Gene3D" id="1.10.238.10">
    <property type="entry name" value="EF-hand"/>
    <property type="match status" value="2"/>
</dbReference>
<feature type="domain" description="EF-hand" evidence="2">
    <location>
        <begin position="86"/>
        <end position="108"/>
    </location>
</feature>
<dbReference type="InterPro" id="IPR018247">
    <property type="entry name" value="EF_Hand_1_Ca_BS"/>
</dbReference>
<gene>
    <name evidence="3" type="ORF">NOI20_05555</name>
</gene>
<dbReference type="GO" id="GO:0005509">
    <property type="term" value="F:calcium ion binding"/>
    <property type="evidence" value="ECO:0007669"/>
    <property type="project" value="InterPro"/>
</dbReference>
<keyword evidence="4" id="KW-1185">Reference proteome</keyword>
<dbReference type="Proteomes" id="UP001227162">
    <property type="component" value="Unassembled WGS sequence"/>
</dbReference>
<dbReference type="PROSITE" id="PS50222">
    <property type="entry name" value="EF_HAND_2"/>
    <property type="match status" value="1"/>
</dbReference>
<proteinExistence type="predicted"/>
<evidence type="ECO:0000259" key="2">
    <source>
        <dbReference type="PROSITE" id="PS50222"/>
    </source>
</evidence>
<organism evidence="3 4">
    <name type="scientific">Rhodalgimonas zhirmunskyi</name>
    <dbReference type="NCBI Taxonomy" id="2964767"/>
    <lineage>
        <taxon>Bacteria</taxon>
        <taxon>Pseudomonadati</taxon>
        <taxon>Pseudomonadota</taxon>
        <taxon>Alphaproteobacteria</taxon>
        <taxon>Rhodobacterales</taxon>
        <taxon>Roseobacteraceae</taxon>
        <taxon>Rhodalgimonas</taxon>
    </lineage>
</organism>
<reference evidence="3" key="2">
    <citation type="submission" date="2023-04" db="EMBL/GenBank/DDBJ databases">
        <title>'Rhodoalgimonas zhirmunskyi' gen. nov., isolated from a red alga.</title>
        <authorList>
            <person name="Nedashkovskaya O.I."/>
            <person name="Otstavnykh N.Y."/>
            <person name="Bystritskaya E.P."/>
            <person name="Balabanova L.A."/>
            <person name="Isaeva M.P."/>
        </authorList>
    </citation>
    <scope>NUCLEOTIDE SEQUENCE</scope>
    <source>
        <strain evidence="3">10Alg 79</strain>
    </source>
</reference>
<dbReference type="AlphaFoldDB" id="A0AAJ1U5U8"/>
<dbReference type="InterPro" id="IPR002048">
    <property type="entry name" value="EF_hand_dom"/>
</dbReference>
<evidence type="ECO:0000256" key="1">
    <source>
        <dbReference type="SAM" id="MobiDB-lite"/>
    </source>
</evidence>
<sequence>MAAKMGGHFIENWDIDGDGKVTLEEVTERRGDVFVTFDADEDGRLSSEEHDMFDEARANDIKEMGGGQGQGNGRNPANGMARVVTDTNKDGFVTREEFMAAVPAWFARMDKNGDGVVTQEDFGPRG</sequence>
<name>A0AAJ1U5U8_9RHOB</name>
<dbReference type="PROSITE" id="PS00018">
    <property type="entry name" value="EF_HAND_1"/>
    <property type="match status" value="2"/>
</dbReference>
<dbReference type="InterPro" id="IPR011992">
    <property type="entry name" value="EF-hand-dom_pair"/>
</dbReference>
<evidence type="ECO:0000313" key="3">
    <source>
        <dbReference type="EMBL" id="MDQ2093569.1"/>
    </source>
</evidence>
<dbReference type="SUPFAM" id="SSF47473">
    <property type="entry name" value="EF-hand"/>
    <property type="match status" value="1"/>
</dbReference>
<protein>
    <submittedName>
        <fullName evidence="3">EF-hand domain-containing protein</fullName>
    </submittedName>
</protein>
<dbReference type="EMBL" id="JANFFA010000001">
    <property type="protein sequence ID" value="MDQ2093569.1"/>
    <property type="molecule type" value="Genomic_DNA"/>
</dbReference>
<evidence type="ECO:0000313" key="4">
    <source>
        <dbReference type="Proteomes" id="UP001227162"/>
    </source>
</evidence>
<accession>A0AAJ1U5U8</accession>
<comment type="caution">
    <text evidence="3">The sequence shown here is derived from an EMBL/GenBank/DDBJ whole genome shotgun (WGS) entry which is preliminary data.</text>
</comment>